<accession>A0A1H2P2N3</accession>
<proteinExistence type="predicted"/>
<gene>
    <name evidence="2" type="ORF">SAMN05216202_5386</name>
</gene>
<feature type="signal peptide" evidence="1">
    <location>
        <begin position="1"/>
        <end position="21"/>
    </location>
</feature>
<keyword evidence="3" id="KW-1185">Reference proteome</keyword>
<evidence type="ECO:0000313" key="3">
    <source>
        <dbReference type="Proteomes" id="UP000198600"/>
    </source>
</evidence>
<organism evidence="2 3">
    <name type="scientific">Pseudomonas mucidolens</name>
    <dbReference type="NCBI Taxonomy" id="46679"/>
    <lineage>
        <taxon>Bacteria</taxon>
        <taxon>Pseudomonadati</taxon>
        <taxon>Pseudomonadota</taxon>
        <taxon>Gammaproteobacteria</taxon>
        <taxon>Pseudomonadales</taxon>
        <taxon>Pseudomonadaceae</taxon>
        <taxon>Pseudomonas</taxon>
    </lineage>
</organism>
<dbReference type="AlphaFoldDB" id="A0A1H2P2N3"/>
<feature type="chain" id="PRO_5030027829" evidence="1">
    <location>
        <begin position="22"/>
        <end position="150"/>
    </location>
</feature>
<keyword evidence="1" id="KW-0732">Signal</keyword>
<dbReference type="RefSeq" id="WP_231982596.1">
    <property type="nucleotide sequence ID" value="NZ_LS483433.1"/>
</dbReference>
<protein>
    <submittedName>
        <fullName evidence="2">Uncharacterized protein</fullName>
    </submittedName>
</protein>
<dbReference type="EMBL" id="LT629802">
    <property type="protein sequence ID" value="SDV11949.1"/>
    <property type="molecule type" value="Genomic_DNA"/>
</dbReference>
<evidence type="ECO:0000256" key="1">
    <source>
        <dbReference type="SAM" id="SignalP"/>
    </source>
</evidence>
<dbReference type="STRING" id="46679.SAMN05216202_5386"/>
<name>A0A1H2P2N3_9PSED</name>
<sequence length="150" mass="16208">MNTKTLLMVAFSCLAANSASAGTNTWTTGWAMGTTEYAVDDGNGNELVIACPSDDDRYVSASATVNGRGYSSEDGRGFDLIVDGKTFHNPFYTDCRACSSIFTHEFWGALRNANRLQFSAQGKVFNLPTENLKAVLPALNDENNSCLAAW</sequence>
<evidence type="ECO:0000313" key="2">
    <source>
        <dbReference type="EMBL" id="SDV11949.1"/>
    </source>
</evidence>
<reference evidence="3" key="1">
    <citation type="submission" date="2016-10" db="EMBL/GenBank/DDBJ databases">
        <authorList>
            <person name="Varghese N."/>
            <person name="Submissions S."/>
        </authorList>
    </citation>
    <scope>NUCLEOTIDE SEQUENCE [LARGE SCALE GENOMIC DNA]</scope>
    <source>
        <strain evidence="3">LMG 2223</strain>
    </source>
</reference>
<dbReference type="Proteomes" id="UP000198600">
    <property type="component" value="Chromosome I"/>
</dbReference>